<dbReference type="GO" id="GO:0008320">
    <property type="term" value="F:protein transmembrane transporter activity"/>
    <property type="evidence" value="ECO:0007669"/>
    <property type="project" value="UniProtKB-UniRule"/>
</dbReference>
<gene>
    <name evidence="9" type="primary">tatB</name>
    <name evidence="11" type="ORF">Rhow_004555</name>
</gene>
<evidence type="ECO:0000256" key="3">
    <source>
        <dbReference type="ARBA" id="ARBA00022475"/>
    </source>
</evidence>
<proteinExistence type="inferred from homology"/>
<keyword evidence="7 9" id="KW-0811">Translocation</keyword>
<feature type="compositionally biased region" description="Basic and acidic residues" evidence="10">
    <location>
        <begin position="142"/>
        <end position="151"/>
    </location>
</feature>
<evidence type="ECO:0000256" key="10">
    <source>
        <dbReference type="SAM" id="MobiDB-lite"/>
    </source>
</evidence>
<keyword evidence="2 9" id="KW-0813">Transport</keyword>
<dbReference type="AlphaFoldDB" id="A0A402CB94"/>
<keyword evidence="6 9" id="KW-1133">Transmembrane helix</keyword>
<keyword evidence="5 9" id="KW-0653">Protein transport</keyword>
<comment type="subunit">
    <text evidence="9">The Tat system comprises two distinct complexes: a TatABC complex, containing multiple copies of TatA, TatB and TatC subunits, and a separate TatA complex, containing only TatA subunits. Substrates initially bind to the TatABC complex, which probably triggers association of the separate TatA complex to form the active translocon.</text>
</comment>
<evidence type="ECO:0000313" key="11">
    <source>
        <dbReference type="EMBL" id="GCE40912.1"/>
    </source>
</evidence>
<protein>
    <recommendedName>
        <fullName evidence="9">Sec-independent protein translocase protein TatB</fullName>
    </recommendedName>
</protein>
<sequence length="151" mass="16227">MLSAPEGPVTPICVTLIRVFDNLGWDHLVILAVAALVIFGPERLPGAIHTLFGVLRSAREYATHVQQQLAAELGPEFDELRKPLTDLQQLRGMTPGAVIARHLRGGAEALPENADPHDSEPLSTGPEVAAHNPATAPSGWDEDPRYDTDAT</sequence>
<dbReference type="Gene3D" id="1.20.5.3310">
    <property type="match status" value="1"/>
</dbReference>
<dbReference type="NCBIfam" id="TIGR01410">
    <property type="entry name" value="tatB"/>
    <property type="match status" value="1"/>
</dbReference>
<dbReference type="HAMAP" id="MF_00237">
    <property type="entry name" value="TatB"/>
    <property type="match status" value="1"/>
</dbReference>
<evidence type="ECO:0000256" key="4">
    <source>
        <dbReference type="ARBA" id="ARBA00022692"/>
    </source>
</evidence>
<dbReference type="InterPro" id="IPR018448">
    <property type="entry name" value="TatB"/>
</dbReference>
<dbReference type="EMBL" id="BHYM01000038">
    <property type="protein sequence ID" value="GCE40912.1"/>
    <property type="molecule type" value="Genomic_DNA"/>
</dbReference>
<keyword evidence="8 9" id="KW-0472">Membrane</keyword>
<organism evidence="11 12">
    <name type="scientific">Rhodococcus wratislaviensis</name>
    <name type="common">Tsukamurella wratislaviensis</name>
    <dbReference type="NCBI Taxonomy" id="44752"/>
    <lineage>
        <taxon>Bacteria</taxon>
        <taxon>Bacillati</taxon>
        <taxon>Actinomycetota</taxon>
        <taxon>Actinomycetes</taxon>
        <taxon>Mycobacteriales</taxon>
        <taxon>Nocardiaceae</taxon>
        <taxon>Rhodococcus</taxon>
    </lineage>
</organism>
<dbReference type="Pfam" id="PF02416">
    <property type="entry name" value="TatA_B_E"/>
    <property type="match status" value="1"/>
</dbReference>
<dbReference type="Proteomes" id="UP000287519">
    <property type="component" value="Unassembled WGS sequence"/>
</dbReference>
<keyword evidence="12" id="KW-1185">Reference proteome</keyword>
<evidence type="ECO:0000256" key="1">
    <source>
        <dbReference type="ARBA" id="ARBA00004167"/>
    </source>
</evidence>
<accession>A0A402CB94</accession>
<reference evidence="11 12" key="1">
    <citation type="submission" date="2018-11" db="EMBL/GenBank/DDBJ databases">
        <title>Microbial catabolism of amino acid.</title>
        <authorList>
            <person name="Hibi M."/>
            <person name="Ogawa J."/>
        </authorList>
    </citation>
    <scope>NUCLEOTIDE SEQUENCE [LARGE SCALE GENOMIC DNA]</scope>
    <source>
        <strain evidence="11 12">C31-06</strain>
    </source>
</reference>
<comment type="function">
    <text evidence="9">Part of the twin-arginine translocation (Tat) system that transports large folded proteins containing a characteristic twin-arginine motif in their signal peptide across membranes. Together with TatC, TatB is part of a receptor directly interacting with Tat signal peptides. TatB may form an oligomeric binding site that transiently accommodates folded Tat precursor proteins before their translocation.</text>
</comment>
<evidence type="ECO:0000256" key="5">
    <source>
        <dbReference type="ARBA" id="ARBA00022927"/>
    </source>
</evidence>
<comment type="similarity">
    <text evidence="9">Belongs to the TatB family.</text>
</comment>
<evidence type="ECO:0000256" key="8">
    <source>
        <dbReference type="ARBA" id="ARBA00023136"/>
    </source>
</evidence>
<evidence type="ECO:0000256" key="7">
    <source>
        <dbReference type="ARBA" id="ARBA00023010"/>
    </source>
</evidence>
<evidence type="ECO:0000256" key="2">
    <source>
        <dbReference type="ARBA" id="ARBA00022448"/>
    </source>
</evidence>
<keyword evidence="4 9" id="KW-0812">Transmembrane</keyword>
<dbReference type="PRINTS" id="PR01506">
    <property type="entry name" value="TATBPROTEIN"/>
</dbReference>
<name>A0A402CB94_RHOWR</name>
<dbReference type="GO" id="GO:0033281">
    <property type="term" value="C:TAT protein transport complex"/>
    <property type="evidence" value="ECO:0007669"/>
    <property type="project" value="UniProtKB-UniRule"/>
</dbReference>
<evidence type="ECO:0000313" key="12">
    <source>
        <dbReference type="Proteomes" id="UP000287519"/>
    </source>
</evidence>
<evidence type="ECO:0000256" key="6">
    <source>
        <dbReference type="ARBA" id="ARBA00022989"/>
    </source>
</evidence>
<comment type="caution">
    <text evidence="11">The sequence shown here is derived from an EMBL/GenBank/DDBJ whole genome shotgun (WGS) entry which is preliminary data.</text>
</comment>
<keyword evidence="3 9" id="KW-1003">Cell membrane</keyword>
<evidence type="ECO:0000256" key="9">
    <source>
        <dbReference type="HAMAP-Rule" id="MF_00237"/>
    </source>
</evidence>
<comment type="subcellular location">
    <subcellularLocation>
        <location evidence="9">Cell membrane</location>
        <topology evidence="9">Single-pass membrane protein</topology>
    </subcellularLocation>
    <subcellularLocation>
        <location evidence="1">Membrane</location>
        <topology evidence="1">Single-pass membrane protein</topology>
    </subcellularLocation>
</comment>
<feature type="region of interest" description="Disordered" evidence="10">
    <location>
        <begin position="102"/>
        <end position="151"/>
    </location>
</feature>
<dbReference type="GO" id="GO:0043953">
    <property type="term" value="P:protein transport by the Tat complex"/>
    <property type="evidence" value="ECO:0007669"/>
    <property type="project" value="UniProtKB-UniRule"/>
</dbReference>
<dbReference type="InterPro" id="IPR003369">
    <property type="entry name" value="TatA/B/E"/>
</dbReference>